<proteinExistence type="predicted"/>
<dbReference type="Pfam" id="PF12762">
    <property type="entry name" value="DDE_Tnp_IS1595"/>
    <property type="match status" value="1"/>
</dbReference>
<comment type="caution">
    <text evidence="2">The sequence shown here is derived from an EMBL/GenBank/DDBJ whole genome shotgun (WGS) entry which is preliminary data.</text>
</comment>
<name>A0A7J5L8X0_BACSE</name>
<evidence type="ECO:0000313" key="3">
    <source>
        <dbReference type="Proteomes" id="UP000467334"/>
    </source>
</evidence>
<accession>A0A7J5L8X0</accession>
<sequence>MNLLDFYRQYPDESSCKDALRHFREHHGLFCSRCGGLRLSWNPSHRSWTCMDCKHEMTLRSGTVMQGSNLPIRDWFAAMYLLTATKRAISTKEIQRQLGRKRYQPVWEMAHKLRDVMGKRDARYNLHGDVEIDEGFFSTETPEDQKDCPLKRGRGSQRKTSVLVMAESGFPDTPSDKKRSTPKVVGHIKMEVIDDLKASTETPKIKQATDGKVNATTDGSNTYASLEKDGAVASHKAVVMDDKKKVGKVLPWVHIAISNAKRSILDTYHDINAEFLQLYLNEFCYKFNRRYFGFRLFERLELCACTYRAEFKHRIY</sequence>
<gene>
    <name evidence="2" type="ORF">F9958_17160</name>
</gene>
<dbReference type="InterPro" id="IPR024445">
    <property type="entry name" value="Tnp_ISXO2-like"/>
</dbReference>
<evidence type="ECO:0000259" key="1">
    <source>
        <dbReference type="SMART" id="SM01126"/>
    </source>
</evidence>
<organism evidence="2 3">
    <name type="scientific">Bacteroides stercoris</name>
    <dbReference type="NCBI Taxonomy" id="46506"/>
    <lineage>
        <taxon>Bacteria</taxon>
        <taxon>Pseudomonadati</taxon>
        <taxon>Bacteroidota</taxon>
        <taxon>Bacteroidia</taxon>
        <taxon>Bacteroidales</taxon>
        <taxon>Bacteroidaceae</taxon>
        <taxon>Bacteroides</taxon>
    </lineage>
</organism>
<dbReference type="RefSeq" id="WP_151871419.1">
    <property type="nucleotide sequence ID" value="NZ_RCXV01000128.1"/>
</dbReference>
<dbReference type="EMBL" id="WCLE01000064">
    <property type="protein sequence ID" value="KAB5308504.1"/>
    <property type="molecule type" value="Genomic_DNA"/>
</dbReference>
<dbReference type="NCBIfam" id="NF033547">
    <property type="entry name" value="transpos_IS1595"/>
    <property type="match status" value="1"/>
</dbReference>
<reference evidence="2 3" key="1">
    <citation type="journal article" date="2019" name="Nat. Med.">
        <title>A library of human gut bacterial isolates paired with longitudinal multiomics data enables mechanistic microbiome research.</title>
        <authorList>
            <person name="Poyet M."/>
            <person name="Groussin M."/>
            <person name="Gibbons S.M."/>
            <person name="Avila-Pacheco J."/>
            <person name="Jiang X."/>
            <person name="Kearney S.M."/>
            <person name="Perrotta A.R."/>
            <person name="Berdy B."/>
            <person name="Zhao S."/>
            <person name="Lieberman T.D."/>
            <person name="Swanson P.K."/>
            <person name="Smith M."/>
            <person name="Roesemann S."/>
            <person name="Alexander J.E."/>
            <person name="Rich S.A."/>
            <person name="Livny J."/>
            <person name="Vlamakis H."/>
            <person name="Clish C."/>
            <person name="Bullock K."/>
            <person name="Deik A."/>
            <person name="Scott J."/>
            <person name="Pierce K.A."/>
            <person name="Xavier R.J."/>
            <person name="Alm E.J."/>
        </authorList>
    </citation>
    <scope>NUCLEOTIDE SEQUENCE [LARGE SCALE GENOMIC DNA]</scope>
    <source>
        <strain evidence="2 3">BIOML-A6</strain>
    </source>
</reference>
<dbReference type="Proteomes" id="UP000467334">
    <property type="component" value="Unassembled WGS sequence"/>
</dbReference>
<evidence type="ECO:0000313" key="2">
    <source>
        <dbReference type="EMBL" id="KAB5308504.1"/>
    </source>
</evidence>
<protein>
    <submittedName>
        <fullName evidence="2">IS1595 family transposase</fullName>
    </submittedName>
</protein>
<feature type="domain" description="ISXO2-like transposase" evidence="1">
    <location>
        <begin position="125"/>
        <end position="288"/>
    </location>
</feature>
<dbReference type="SMART" id="SM01126">
    <property type="entry name" value="DDE_Tnp_IS1595"/>
    <property type="match status" value="1"/>
</dbReference>
<dbReference type="AlphaFoldDB" id="A0A7J5L8X0"/>